<dbReference type="CDD" id="cd05237">
    <property type="entry name" value="UDP_invert_4-6DH_SDR_e"/>
    <property type="match status" value="1"/>
</dbReference>
<dbReference type="InterPro" id="IPR051203">
    <property type="entry name" value="Polysaccharide_Synthase-Rel"/>
</dbReference>
<proteinExistence type="inferred from homology"/>
<dbReference type="Pfam" id="PF02719">
    <property type="entry name" value="Polysacc_synt_2"/>
    <property type="match status" value="1"/>
</dbReference>
<organism evidence="4 5">
    <name type="scientific">bacterium (Candidatus Blackallbacteria) CG17_big_fil_post_rev_8_21_14_2_50_48_46</name>
    <dbReference type="NCBI Taxonomy" id="2014261"/>
    <lineage>
        <taxon>Bacteria</taxon>
        <taxon>Candidatus Blackallbacteria</taxon>
    </lineage>
</organism>
<accession>A0A2M7GA56</accession>
<sequence length="620" mass="70049">MTARLPLFRLVHVSLDIVLCLAVYLCVYLLRFEGQIPQAELSAFWVCLPLLSALRLFSNYSQGLYSHLWKYVGLRELFSIFKAVLLGSLFFVVSTYLLGLTGFPRSIFFFEGAFYFLAIGGVRFSRRYSSEMRFFKQNQPSSRALIIGAGDAGMMVAAGMLRTPEQGFIPVGFIDDNPEKWRARIHGLRVFGDRQKIAEIVTDREIDTVIVAMPSARRQVIREIVEICQPLPVRLQIVPATYQILKGEVSIEQLRQIQIEDLLGRDPVKINDENLQSFIKGRKILVTGAGGSIGSELCRQILDYQPAMLYLIGHGENSLYLLQNELKNRQIETVVADIRNRPQIEALFQRLQPEIVFHAAAHKHVPLMQDNIQEAFLNNVLGTHFLLQAAQKAQVNTFVQISTDKAAEPSNVMGLSKYFAELAVHRMEHNHTDLNCSIVRFGNVIGSRGSVIPLFQRQIEKGGPLTITDPEMTRYFMTIPEAVQLVLQASILKAKAQTFILDMGEPVRILDLAQNLIRLSGYQADEIEIQTVGIRSGEKLHETLVWQDEQLLPTPCPQILAAEASAERLQNHLSKLESILTYLQASDEIPDFENWLKTQVFPHFPLLDLKQESPPPRSAL</sequence>
<evidence type="ECO:0000256" key="1">
    <source>
        <dbReference type="ARBA" id="ARBA00007430"/>
    </source>
</evidence>
<comment type="caution">
    <text evidence="4">The sequence shown here is derived from an EMBL/GenBank/DDBJ whole genome shotgun (WGS) entry which is preliminary data.</text>
</comment>
<keyword evidence="2" id="KW-0812">Transmembrane</keyword>
<feature type="transmembrane region" description="Helical" evidence="2">
    <location>
        <begin position="42"/>
        <end position="58"/>
    </location>
</feature>
<feature type="domain" description="Polysaccharide biosynthesis protein CapD-like" evidence="3">
    <location>
        <begin position="284"/>
        <end position="562"/>
    </location>
</feature>
<feature type="transmembrane region" description="Helical" evidence="2">
    <location>
        <begin position="106"/>
        <end position="124"/>
    </location>
</feature>
<dbReference type="Pfam" id="PF13727">
    <property type="entry name" value="CoA_binding_3"/>
    <property type="match status" value="1"/>
</dbReference>
<dbReference type="PANTHER" id="PTHR43318">
    <property type="entry name" value="UDP-N-ACETYLGLUCOSAMINE 4,6-DEHYDRATASE"/>
    <property type="match status" value="1"/>
</dbReference>
<keyword evidence="2" id="KW-0472">Membrane</keyword>
<dbReference type="EMBL" id="PFFQ01000006">
    <property type="protein sequence ID" value="PIW19029.1"/>
    <property type="molecule type" value="Genomic_DNA"/>
</dbReference>
<evidence type="ECO:0000313" key="5">
    <source>
        <dbReference type="Proteomes" id="UP000231019"/>
    </source>
</evidence>
<reference evidence="4 5" key="1">
    <citation type="submission" date="2017-09" db="EMBL/GenBank/DDBJ databases">
        <title>Depth-based differentiation of microbial function through sediment-hosted aquifers and enrichment of novel symbionts in the deep terrestrial subsurface.</title>
        <authorList>
            <person name="Probst A.J."/>
            <person name="Ladd B."/>
            <person name="Jarett J.K."/>
            <person name="Geller-Mcgrath D.E."/>
            <person name="Sieber C.M."/>
            <person name="Emerson J.B."/>
            <person name="Anantharaman K."/>
            <person name="Thomas B.C."/>
            <person name="Malmstrom R."/>
            <person name="Stieglmeier M."/>
            <person name="Klingl A."/>
            <person name="Woyke T."/>
            <person name="Ryan C.M."/>
            <person name="Banfield J.F."/>
        </authorList>
    </citation>
    <scope>NUCLEOTIDE SEQUENCE [LARGE SCALE GENOMIC DNA]</scope>
    <source>
        <strain evidence="4">CG17_big_fil_post_rev_8_21_14_2_50_48_46</strain>
    </source>
</reference>
<dbReference type="PANTHER" id="PTHR43318:SF1">
    <property type="entry name" value="POLYSACCHARIDE BIOSYNTHESIS PROTEIN EPSC-RELATED"/>
    <property type="match status" value="1"/>
</dbReference>
<dbReference type="Gene3D" id="3.40.50.720">
    <property type="entry name" value="NAD(P)-binding Rossmann-like Domain"/>
    <property type="match status" value="2"/>
</dbReference>
<dbReference type="Proteomes" id="UP000231019">
    <property type="component" value="Unassembled WGS sequence"/>
</dbReference>
<gene>
    <name evidence="4" type="ORF">COW36_02655</name>
</gene>
<comment type="similarity">
    <text evidence="1">Belongs to the polysaccharide synthase family.</text>
</comment>
<dbReference type="AlphaFoldDB" id="A0A2M7GA56"/>
<evidence type="ECO:0000259" key="3">
    <source>
        <dbReference type="Pfam" id="PF02719"/>
    </source>
</evidence>
<feature type="transmembrane region" description="Helical" evidence="2">
    <location>
        <begin position="79"/>
        <end position="100"/>
    </location>
</feature>
<dbReference type="InterPro" id="IPR036291">
    <property type="entry name" value="NAD(P)-bd_dom_sf"/>
</dbReference>
<dbReference type="InterPro" id="IPR003869">
    <property type="entry name" value="Polysac_CapD-like"/>
</dbReference>
<name>A0A2M7GA56_9BACT</name>
<protein>
    <submittedName>
        <fullName evidence="4">Polysaccharide biosynthesis protein</fullName>
    </submittedName>
</protein>
<evidence type="ECO:0000313" key="4">
    <source>
        <dbReference type="EMBL" id="PIW19029.1"/>
    </source>
</evidence>
<evidence type="ECO:0000256" key="2">
    <source>
        <dbReference type="SAM" id="Phobius"/>
    </source>
</evidence>
<feature type="transmembrane region" description="Helical" evidence="2">
    <location>
        <begin position="7"/>
        <end position="30"/>
    </location>
</feature>
<dbReference type="SUPFAM" id="SSF51735">
    <property type="entry name" value="NAD(P)-binding Rossmann-fold domains"/>
    <property type="match status" value="2"/>
</dbReference>
<keyword evidence="2" id="KW-1133">Transmembrane helix</keyword>